<dbReference type="EMBL" id="BMZS01000016">
    <property type="protein sequence ID" value="GHD63226.1"/>
    <property type="molecule type" value="Genomic_DNA"/>
</dbReference>
<feature type="signal peptide" evidence="1">
    <location>
        <begin position="1"/>
        <end position="21"/>
    </location>
</feature>
<dbReference type="Proteomes" id="UP000630353">
    <property type="component" value="Unassembled WGS sequence"/>
</dbReference>
<protein>
    <recommendedName>
        <fullName evidence="4">DUF4384 domain-containing protein</fullName>
    </recommendedName>
</protein>
<dbReference type="AlphaFoldDB" id="A0A918XXG2"/>
<reference evidence="2" key="2">
    <citation type="submission" date="2020-09" db="EMBL/GenBank/DDBJ databases">
        <authorList>
            <person name="Sun Q."/>
            <person name="Kim S."/>
        </authorList>
    </citation>
    <scope>NUCLEOTIDE SEQUENCE</scope>
    <source>
        <strain evidence="2">KCTC 42651</strain>
    </source>
</reference>
<sequence length="541" mass="56254">MPRLSALPALLLLLLVPAAVAAQDGWADRLHPTAEALWRQAGPARRIAARPVQVDVTGLPAAVAAAIDRALVEALLRAAPAAGRLVDRSGLPASWEEAESFRGTSSEALLRAAAVDALVIPSAHATADGIAVSATLVAVAGGDTGRLLAAVPAVVLPGAVDRLTARPPAVAAKAAGFGLADSLRQGLDPGARFRASVRLSGERSPFGDWFLDQVAEHLTARLAERPLYVSRPLRDADAGGRPVALRLEGEVWDHGRQVEVHLRVIAGAAEARATARLEATALPGHFLPLTPAGGRLGTGFRIADGAAAVGAELRRDELAVAAEAIARALLVDEALDRRETTPPVARSRSAVAEAWRRLAEAVPYEETWSGAADDRNASARRLRARVARLGGPEAPELSATLERAVYRPGEPLRVRATVARGRAFLALYAWQADGTVVRVAPIRETAPVAAEAGRRIELPGPRDAEVAAAPMPGVSESLEALVVVASAVPFVPDRLAPAAGGSADSSRAAAVSTGAFLDRLAGLDRARLRLAILPYRARAGG</sequence>
<evidence type="ECO:0000256" key="1">
    <source>
        <dbReference type="SAM" id="SignalP"/>
    </source>
</evidence>
<proteinExistence type="predicted"/>
<feature type="chain" id="PRO_5037663940" description="DUF4384 domain-containing protein" evidence="1">
    <location>
        <begin position="22"/>
        <end position="541"/>
    </location>
</feature>
<keyword evidence="3" id="KW-1185">Reference proteome</keyword>
<name>A0A918XXG2_9PROT</name>
<comment type="caution">
    <text evidence="2">The sequence shown here is derived from an EMBL/GenBank/DDBJ whole genome shotgun (WGS) entry which is preliminary data.</text>
</comment>
<evidence type="ECO:0008006" key="4">
    <source>
        <dbReference type="Google" id="ProtNLM"/>
    </source>
</evidence>
<gene>
    <name evidence="2" type="ORF">GCM10017083_53170</name>
</gene>
<keyword evidence="1" id="KW-0732">Signal</keyword>
<accession>A0A918XXG2</accession>
<evidence type="ECO:0000313" key="3">
    <source>
        <dbReference type="Proteomes" id="UP000630353"/>
    </source>
</evidence>
<reference evidence="2" key="1">
    <citation type="journal article" date="2014" name="Int. J. Syst. Evol. Microbiol.">
        <title>Complete genome sequence of Corynebacterium casei LMG S-19264T (=DSM 44701T), isolated from a smear-ripened cheese.</title>
        <authorList>
            <consortium name="US DOE Joint Genome Institute (JGI-PGF)"/>
            <person name="Walter F."/>
            <person name="Albersmeier A."/>
            <person name="Kalinowski J."/>
            <person name="Ruckert C."/>
        </authorList>
    </citation>
    <scope>NUCLEOTIDE SEQUENCE</scope>
    <source>
        <strain evidence="2">KCTC 42651</strain>
    </source>
</reference>
<evidence type="ECO:0000313" key="2">
    <source>
        <dbReference type="EMBL" id="GHD63226.1"/>
    </source>
</evidence>
<organism evidence="2 3">
    <name type="scientific">Thalassobaculum fulvum</name>
    <dbReference type="NCBI Taxonomy" id="1633335"/>
    <lineage>
        <taxon>Bacteria</taxon>
        <taxon>Pseudomonadati</taxon>
        <taxon>Pseudomonadota</taxon>
        <taxon>Alphaproteobacteria</taxon>
        <taxon>Rhodospirillales</taxon>
        <taxon>Thalassobaculaceae</taxon>
        <taxon>Thalassobaculum</taxon>
    </lineage>
</organism>